<proteinExistence type="predicted"/>
<accession>M4C665</accession>
<dbReference type="Proteomes" id="UP000011713">
    <property type="component" value="Unassembled WGS sequence"/>
</dbReference>
<comment type="subcellular location">
    <subcellularLocation>
        <location evidence="1">Cell outer membrane</location>
    </subcellularLocation>
</comment>
<keyword evidence="2" id="KW-0472">Membrane</keyword>
<keyword evidence="3" id="KW-0998">Cell outer membrane</keyword>
<evidence type="ECO:0000256" key="3">
    <source>
        <dbReference type="ARBA" id="ARBA00023237"/>
    </source>
</evidence>
<evidence type="ECO:0000313" key="6">
    <source>
        <dbReference type="Proteomes" id="UP000011713"/>
    </source>
</evidence>
<dbReference type="InParanoid" id="M4C665"/>
<dbReference type="VEuPathDB" id="FungiDB:HpaG814596"/>
<dbReference type="EnsemblProtists" id="HpaT814596">
    <property type="protein sequence ID" value="HpaP814596"/>
    <property type="gene ID" value="HpaG814596"/>
</dbReference>
<dbReference type="InterPro" id="IPR000531">
    <property type="entry name" value="Beta-barrel_TonB"/>
</dbReference>
<evidence type="ECO:0000313" key="5">
    <source>
        <dbReference type="EnsemblProtists" id="HpaP814596"/>
    </source>
</evidence>
<organism evidence="5 6">
    <name type="scientific">Hyaloperonospora arabidopsidis (strain Emoy2)</name>
    <name type="common">Downy mildew agent</name>
    <name type="synonym">Peronospora arabidopsidis</name>
    <dbReference type="NCBI Taxonomy" id="559515"/>
    <lineage>
        <taxon>Eukaryota</taxon>
        <taxon>Sar</taxon>
        <taxon>Stramenopiles</taxon>
        <taxon>Oomycota</taxon>
        <taxon>Peronosporomycetes</taxon>
        <taxon>Peronosporales</taxon>
        <taxon>Peronosporaceae</taxon>
        <taxon>Hyaloperonospora</taxon>
    </lineage>
</organism>
<name>M4C665_HYAAE</name>
<evidence type="ECO:0000259" key="4">
    <source>
        <dbReference type="Pfam" id="PF00593"/>
    </source>
</evidence>
<feature type="domain" description="TonB-dependent receptor-like beta-barrel" evidence="4">
    <location>
        <begin position="9"/>
        <end position="106"/>
    </location>
</feature>
<dbReference type="Pfam" id="PF00593">
    <property type="entry name" value="TonB_dep_Rec_b-barrel"/>
    <property type="match status" value="1"/>
</dbReference>
<dbReference type="EMBL" id="JH597828">
    <property type="status" value="NOT_ANNOTATED_CDS"/>
    <property type="molecule type" value="Genomic_DNA"/>
</dbReference>
<reference evidence="5" key="2">
    <citation type="submission" date="2015-06" db="UniProtKB">
        <authorList>
            <consortium name="EnsemblProtists"/>
        </authorList>
    </citation>
    <scope>IDENTIFICATION</scope>
    <source>
        <strain evidence="5">Emoy2</strain>
    </source>
</reference>
<dbReference type="AlphaFoldDB" id="M4C665"/>
<reference evidence="6" key="1">
    <citation type="journal article" date="2010" name="Science">
        <title>Signatures of adaptation to obligate biotrophy in the Hyaloperonospora arabidopsidis genome.</title>
        <authorList>
            <person name="Baxter L."/>
            <person name="Tripathy S."/>
            <person name="Ishaque N."/>
            <person name="Boot N."/>
            <person name="Cabral A."/>
            <person name="Kemen E."/>
            <person name="Thines M."/>
            <person name="Ah-Fong A."/>
            <person name="Anderson R."/>
            <person name="Badejoko W."/>
            <person name="Bittner-Eddy P."/>
            <person name="Boore J.L."/>
            <person name="Chibucos M.C."/>
            <person name="Coates M."/>
            <person name="Dehal P."/>
            <person name="Delehaunty K."/>
            <person name="Dong S."/>
            <person name="Downton P."/>
            <person name="Dumas B."/>
            <person name="Fabro G."/>
            <person name="Fronick C."/>
            <person name="Fuerstenberg S.I."/>
            <person name="Fulton L."/>
            <person name="Gaulin E."/>
            <person name="Govers F."/>
            <person name="Hughes L."/>
            <person name="Humphray S."/>
            <person name="Jiang R.H."/>
            <person name="Judelson H."/>
            <person name="Kamoun S."/>
            <person name="Kyung K."/>
            <person name="Meijer H."/>
            <person name="Minx P."/>
            <person name="Morris P."/>
            <person name="Nelson J."/>
            <person name="Phuntumart V."/>
            <person name="Qutob D."/>
            <person name="Rehmany A."/>
            <person name="Rougon-Cardoso A."/>
            <person name="Ryden P."/>
            <person name="Torto-Alalibo T."/>
            <person name="Studholme D."/>
            <person name="Wang Y."/>
            <person name="Win J."/>
            <person name="Wood J."/>
            <person name="Clifton S.W."/>
            <person name="Rogers J."/>
            <person name="Van den Ackerveken G."/>
            <person name="Jones J.D."/>
            <person name="McDowell J.M."/>
            <person name="Beynon J."/>
            <person name="Tyler B.M."/>
        </authorList>
    </citation>
    <scope>NUCLEOTIDE SEQUENCE [LARGE SCALE GENOMIC DNA]</scope>
    <source>
        <strain evidence="6">Emoy2</strain>
    </source>
</reference>
<evidence type="ECO:0000256" key="2">
    <source>
        <dbReference type="ARBA" id="ARBA00023136"/>
    </source>
</evidence>
<dbReference type="SUPFAM" id="SSF56935">
    <property type="entry name" value="Porins"/>
    <property type="match status" value="1"/>
</dbReference>
<keyword evidence="6" id="KW-1185">Reference proteome</keyword>
<dbReference type="Gene3D" id="2.40.170.20">
    <property type="entry name" value="TonB-dependent receptor, beta-barrel domain"/>
    <property type="match status" value="1"/>
</dbReference>
<dbReference type="HOGENOM" id="CLU_1356945_0_0_1"/>
<evidence type="ECO:0000256" key="1">
    <source>
        <dbReference type="ARBA" id="ARBA00004442"/>
    </source>
</evidence>
<protein>
    <recommendedName>
        <fullName evidence="4">TonB-dependent receptor-like beta-barrel domain-containing protein</fullName>
    </recommendedName>
</protein>
<dbReference type="InterPro" id="IPR036942">
    <property type="entry name" value="Beta-barrel_TonB_sf"/>
</dbReference>
<sequence>MSFTSGGAVNLENAGKARIRGAEIELAWQPLPSFDPGLTLGGNASWLKAKYRDYTNARGFCERDGEVENQPESCNALPDGLAYDNGDFSGNRIVRTPKFSGNFSLSQSFEIPGRPDRNRRRLLLQLGLLLPRAEHAEHLRRRLRHHQRADQLSVSSVVAARDGVRANLGDERYNLAQFHTDFGRHDSLAPPRTWGLRLNWDF</sequence>